<feature type="region of interest" description="Disordered" evidence="1">
    <location>
        <begin position="46"/>
        <end position="66"/>
    </location>
</feature>
<evidence type="ECO:0000313" key="3">
    <source>
        <dbReference type="EMBL" id="PIS22137.1"/>
    </source>
</evidence>
<evidence type="ECO:0000256" key="1">
    <source>
        <dbReference type="SAM" id="MobiDB-lite"/>
    </source>
</evidence>
<sequence length="387" mass="42407">NKLLSLKADIDRKKAQAVSTVAELDKKGDSYEKTIAELSAKQQQILAEKSGSDSRSVGDYDSPKVSLPSPKFSPAYVAISYGAFTHYKGMSQFGARGRAEAGQGYKAILKFYYNTGTKKADVSKISVSGVGNMDMQRYLYGIAEMHDSWPRDALMAQAVAARTYAYRYAKEGKTICTNEDCQVFLKSKSGNPPSAWKKAVDDTNGIILDGSVIAYYSSTTGGYIEGIGWDAPGGVSGWKEGKAYEHESPWFYKAWWTRSWRDLSTCGRSDPYLSQKEMADILNALTVWDKGGSSDRSKVSPVTTSCWGGSPYSLDDMKSRADDLGTAYSNVSSVSVEIGNNGRTTKVTFGTDKGSISVDGEKFRTVFNLRAPGYISIKDRLYEVVKK</sequence>
<dbReference type="Proteomes" id="UP000231252">
    <property type="component" value="Unassembled WGS sequence"/>
</dbReference>
<comment type="caution">
    <text evidence="3">The sequence shown here is derived from an EMBL/GenBank/DDBJ whole genome shotgun (WGS) entry which is preliminary data.</text>
</comment>
<dbReference type="AlphaFoldDB" id="A0A2H0XB17"/>
<feature type="compositionally biased region" description="Basic and acidic residues" evidence="1">
    <location>
        <begin position="50"/>
        <end position="62"/>
    </location>
</feature>
<feature type="non-terminal residue" evidence="3">
    <location>
        <position position="1"/>
    </location>
</feature>
<name>A0A2H0XB17_UNCKA</name>
<dbReference type="InterPro" id="IPR013693">
    <property type="entry name" value="SpoIID/LytB_N"/>
</dbReference>
<evidence type="ECO:0000259" key="2">
    <source>
        <dbReference type="Pfam" id="PF08486"/>
    </source>
</evidence>
<evidence type="ECO:0000313" key="4">
    <source>
        <dbReference type="Proteomes" id="UP000231252"/>
    </source>
</evidence>
<dbReference type="Pfam" id="PF08486">
    <property type="entry name" value="SpoIID"/>
    <property type="match status" value="1"/>
</dbReference>
<organism evidence="3 4">
    <name type="scientific">candidate division WWE3 bacterium CG08_land_8_20_14_0_20_41_10</name>
    <dbReference type="NCBI Taxonomy" id="1975085"/>
    <lineage>
        <taxon>Bacteria</taxon>
        <taxon>Katanobacteria</taxon>
    </lineage>
</organism>
<dbReference type="EMBL" id="PEYU01000077">
    <property type="protein sequence ID" value="PIS22137.1"/>
    <property type="molecule type" value="Genomic_DNA"/>
</dbReference>
<reference evidence="4" key="1">
    <citation type="submission" date="2017-09" db="EMBL/GenBank/DDBJ databases">
        <title>Depth-based differentiation of microbial function through sediment-hosted aquifers and enrichment of novel symbionts in the deep terrestrial subsurface.</title>
        <authorList>
            <person name="Probst A.J."/>
            <person name="Ladd B."/>
            <person name="Jarett J.K."/>
            <person name="Geller-Mcgrath D.E."/>
            <person name="Sieber C.M.K."/>
            <person name="Emerson J.B."/>
            <person name="Anantharaman K."/>
            <person name="Thomas B.C."/>
            <person name="Malmstrom R."/>
            <person name="Stieglmeier M."/>
            <person name="Klingl A."/>
            <person name="Woyke T."/>
            <person name="Ryan C.M."/>
            <person name="Banfield J.F."/>
        </authorList>
    </citation>
    <scope>NUCLEOTIDE SEQUENCE [LARGE SCALE GENOMIC DNA]</scope>
</reference>
<protein>
    <recommendedName>
        <fullName evidence="2">Sporulation stage II protein D amidase enhancer LytB N-terminal domain-containing protein</fullName>
    </recommendedName>
</protein>
<gene>
    <name evidence="3" type="ORF">COT50_03545</name>
</gene>
<proteinExistence type="predicted"/>
<accession>A0A2H0XB17</accession>
<feature type="domain" description="Sporulation stage II protein D amidase enhancer LytB N-terminal" evidence="2">
    <location>
        <begin position="128"/>
        <end position="208"/>
    </location>
</feature>